<proteinExistence type="predicted"/>
<comment type="caution">
    <text evidence="1">The sequence shown here is derived from an EMBL/GenBank/DDBJ whole genome shotgun (WGS) entry which is preliminary data.</text>
</comment>
<reference evidence="1 2" key="1">
    <citation type="submission" date="2020-08" db="EMBL/GenBank/DDBJ databases">
        <title>Oceanospirillum sp. nov. isolated from marine sediment.</title>
        <authorList>
            <person name="Ji X."/>
        </authorList>
    </citation>
    <scope>NUCLEOTIDE SEQUENCE [LARGE SCALE GENOMIC DNA]</scope>
    <source>
        <strain evidence="1 2">D5</strain>
    </source>
</reference>
<evidence type="ECO:0000313" key="1">
    <source>
        <dbReference type="EMBL" id="MBB1487407.1"/>
    </source>
</evidence>
<organism evidence="1 2">
    <name type="scientific">Oceanospirillum sediminis</name>
    <dbReference type="NCBI Taxonomy" id="2760088"/>
    <lineage>
        <taxon>Bacteria</taxon>
        <taxon>Pseudomonadati</taxon>
        <taxon>Pseudomonadota</taxon>
        <taxon>Gammaproteobacteria</taxon>
        <taxon>Oceanospirillales</taxon>
        <taxon>Oceanospirillaceae</taxon>
        <taxon>Oceanospirillum</taxon>
    </lineage>
</organism>
<sequence>MNIETDYDESIRTLIVKMHGLNRLSILEGWKDQFLQTLSGYSDHEEKISLMIDTRYHEFESYQCLVLLRQLFTSEILQYPCIDRKVFVQPGRYRLPEVKNDYEAYFSSPEEALQWLMCFKQRFA</sequence>
<dbReference type="RefSeq" id="WP_182809182.1">
    <property type="nucleotide sequence ID" value="NZ_JACJFM010000014.1"/>
</dbReference>
<keyword evidence="2" id="KW-1185">Reference proteome</keyword>
<evidence type="ECO:0008006" key="3">
    <source>
        <dbReference type="Google" id="ProtNLM"/>
    </source>
</evidence>
<dbReference type="Proteomes" id="UP000565262">
    <property type="component" value="Unassembled WGS sequence"/>
</dbReference>
<accession>A0A839ISJ2</accession>
<protein>
    <recommendedName>
        <fullName evidence="3">STAS/SEC14 domain-containing protein</fullName>
    </recommendedName>
</protein>
<evidence type="ECO:0000313" key="2">
    <source>
        <dbReference type="Proteomes" id="UP000565262"/>
    </source>
</evidence>
<name>A0A839ISJ2_9GAMM</name>
<gene>
    <name evidence="1" type="ORF">H4O21_12395</name>
</gene>
<dbReference type="EMBL" id="JACJFM010000014">
    <property type="protein sequence ID" value="MBB1487407.1"/>
    <property type="molecule type" value="Genomic_DNA"/>
</dbReference>
<dbReference type="AlphaFoldDB" id="A0A839ISJ2"/>